<evidence type="ECO:0000313" key="3">
    <source>
        <dbReference type="Proteomes" id="UP000231134"/>
    </source>
</evidence>
<gene>
    <name evidence="2" type="ORF">BGX16_1678</name>
</gene>
<dbReference type="EMBL" id="PGEX01000001">
    <property type="protein sequence ID" value="PJJ41689.1"/>
    <property type="molecule type" value="Genomic_DNA"/>
</dbReference>
<feature type="region of interest" description="Disordered" evidence="1">
    <location>
        <begin position="428"/>
        <end position="447"/>
    </location>
</feature>
<reference evidence="2 3" key="1">
    <citation type="submission" date="2017-11" db="EMBL/GenBank/DDBJ databases">
        <title>Animal gut microbial communities from fecal samples from Wisconsin, USA.</title>
        <authorList>
            <person name="Neumann A."/>
        </authorList>
    </citation>
    <scope>NUCLEOTIDE SEQUENCE [LARGE SCALE GENOMIC DNA]</scope>
    <source>
        <strain evidence="2 3">UWS3</strain>
    </source>
</reference>
<keyword evidence="2" id="KW-0418">Kinase</keyword>
<name>A0A2M9A7K0_9BACT</name>
<organism evidence="2 3">
    <name type="scientific">Hallerella succinigenes</name>
    <dbReference type="NCBI Taxonomy" id="1896222"/>
    <lineage>
        <taxon>Bacteria</taxon>
        <taxon>Pseudomonadati</taxon>
        <taxon>Fibrobacterota</taxon>
        <taxon>Fibrobacteria</taxon>
        <taxon>Fibrobacterales</taxon>
        <taxon>Fibrobacteraceae</taxon>
        <taxon>Hallerella</taxon>
    </lineage>
</organism>
<dbReference type="AlphaFoldDB" id="A0A2M9A7K0"/>
<dbReference type="SUPFAM" id="SSF55874">
    <property type="entry name" value="ATPase domain of HSP90 chaperone/DNA topoisomerase II/histidine kinase"/>
    <property type="match status" value="1"/>
</dbReference>
<dbReference type="Proteomes" id="UP000231134">
    <property type="component" value="Unassembled WGS sequence"/>
</dbReference>
<evidence type="ECO:0000313" key="2">
    <source>
        <dbReference type="EMBL" id="PJJ41689.1"/>
    </source>
</evidence>
<accession>A0A2M9A7K0</accession>
<dbReference type="InterPro" id="IPR036890">
    <property type="entry name" value="HATPase_C_sf"/>
</dbReference>
<dbReference type="Gene3D" id="3.30.565.10">
    <property type="entry name" value="Histidine kinase-like ATPase, C-terminal domain"/>
    <property type="match status" value="1"/>
</dbReference>
<protein>
    <submittedName>
        <fullName evidence="2">Histidine kinase/DNA gyrase B/HSP90-like ATPase</fullName>
    </submittedName>
</protein>
<dbReference type="GO" id="GO:0016301">
    <property type="term" value="F:kinase activity"/>
    <property type="evidence" value="ECO:0007669"/>
    <property type="project" value="UniProtKB-KW"/>
</dbReference>
<keyword evidence="2" id="KW-0808">Transferase</keyword>
<evidence type="ECO:0000256" key="1">
    <source>
        <dbReference type="SAM" id="MobiDB-lite"/>
    </source>
</evidence>
<dbReference type="Gene3D" id="3.40.50.10140">
    <property type="entry name" value="Toll/interleukin-1 receptor homology (TIR) domain"/>
    <property type="match status" value="1"/>
</dbReference>
<dbReference type="OrthoDB" id="5096633at2"/>
<dbReference type="RefSeq" id="WP_100425630.1">
    <property type="nucleotide sequence ID" value="NZ_PGEX01000001.1"/>
</dbReference>
<sequence>MNKLNDVKFEFGWLALKLLGKNLYSNVWSAISELVANGFDAGATNVYVYINCINKNKSTIEIIDDGSGMNRDGISTYVKVGFNKRVNAKKYNDGYLLMGRKGIGKLAALYLTDKYYLISKTTDTNSKWEMQFHENANDKEEKPFLRNIKDDIILDCSDIWGECKTGTTLRLENVDLTGLGEVAYAALARKLSNIFALDSMDNRKIHLCVRDKNNQKISFQVVQKEIAFKNMAFIEYKSNGRSKIIKEIKNAKDCIIRFPYPKLYGNQSYPHNIEISEFSPTKENIKIEGDDYFKTANGEKIKKRYSLNGWIGLHGTIDKEAAQKNDPLFSKDKFYNPIQLRLYVRNKLAIENFLNVINNTQAFVNYIEGEIHFDILDDDDLPDIATSNRQGLDEQDERILLLKNIVSNIVYHLISKRTALADKIKEKQKRLKEKQDDNAKKQFTREMDEELSNVKGLSEKSKQELSITLSNKIKGDVAPKNDYKLFISHSRADRPISDFIYYTLKDRGARDEEIFYTSKEDSVDQYDNKDALAKQIKDNILKDNVLLLYLTSNKYKQSEFCMFEGGAGWATRAIGDYISLTLTYDELPKFITNGKMEFVIEENKKILLSRKSYLFFIKMFNRIIDHLNAGRKINNDQEIVPFDNIEIPQDIELKRRNQKIEDYFDETIKELWNFYIVENLEKYMEERYPKQN</sequence>
<keyword evidence="3" id="KW-1185">Reference proteome</keyword>
<comment type="caution">
    <text evidence="2">The sequence shown here is derived from an EMBL/GenBank/DDBJ whole genome shotgun (WGS) entry which is preliminary data.</text>
</comment>
<proteinExistence type="predicted"/>
<feature type="compositionally biased region" description="Basic and acidic residues" evidence="1">
    <location>
        <begin position="433"/>
        <end position="446"/>
    </location>
</feature>
<dbReference type="InterPro" id="IPR035897">
    <property type="entry name" value="Toll_tir_struct_dom_sf"/>
</dbReference>
<dbReference type="Pfam" id="PF13589">
    <property type="entry name" value="HATPase_c_3"/>
    <property type="match status" value="1"/>
</dbReference>